<gene>
    <name evidence="2" type="ORF">O3V59_04825</name>
</gene>
<feature type="transmembrane region" description="Helical" evidence="1">
    <location>
        <begin position="57"/>
        <end position="77"/>
    </location>
</feature>
<evidence type="ECO:0000313" key="3">
    <source>
        <dbReference type="Proteomes" id="UP001151071"/>
    </source>
</evidence>
<organism evidence="2 3">
    <name type="scientific">Brevibacillus thermoruber</name>
    <dbReference type="NCBI Taxonomy" id="33942"/>
    <lineage>
        <taxon>Bacteria</taxon>
        <taxon>Bacillati</taxon>
        <taxon>Bacillota</taxon>
        <taxon>Bacilli</taxon>
        <taxon>Bacillales</taxon>
        <taxon>Paenibacillaceae</taxon>
        <taxon>Brevibacillus</taxon>
    </lineage>
</organism>
<feature type="transmembrane region" description="Helical" evidence="1">
    <location>
        <begin position="83"/>
        <end position="102"/>
    </location>
</feature>
<keyword evidence="1" id="KW-0812">Transmembrane</keyword>
<feature type="transmembrane region" description="Helical" evidence="1">
    <location>
        <begin position="123"/>
        <end position="142"/>
    </location>
</feature>
<protein>
    <submittedName>
        <fullName evidence="2">Uncharacterized protein</fullName>
    </submittedName>
</protein>
<keyword evidence="1" id="KW-0472">Membrane</keyword>
<dbReference type="RefSeq" id="WP_029100017.1">
    <property type="nucleotide sequence ID" value="NZ_JAPYYP010000004.1"/>
</dbReference>
<evidence type="ECO:0000313" key="2">
    <source>
        <dbReference type="EMBL" id="MDA5107675.1"/>
    </source>
</evidence>
<sequence length="152" mass="16326">MLDQELLRPSLKEGGVKATKSYDLDKLIYVGFFGGILPVLALGTVNAVWLRADKKRTMLLLTAGLTVLAARFAAIVATGEEGAAFVHSRLAGIVMAFAYRFALKKRYRLHTVLQGEHKSMAKAGLVGVVAGFVAEAVLIRLGEGIHHVTHTG</sequence>
<proteinExistence type="predicted"/>
<dbReference type="AlphaFoldDB" id="A0A9X3Z2J2"/>
<feature type="transmembrane region" description="Helical" evidence="1">
    <location>
        <begin position="27"/>
        <end position="50"/>
    </location>
</feature>
<keyword evidence="3" id="KW-1185">Reference proteome</keyword>
<name>A0A9X3Z2J2_9BACL</name>
<reference evidence="2" key="1">
    <citation type="submission" date="2022-12" db="EMBL/GenBank/DDBJ databases">
        <title>Draft genome sequence of the thermophilic strain Brevibacillus thermoruber HT42, isolated from Los Humeros, Puebla, Mexico, with biotechnological potential.</title>
        <authorList>
            <person name="Lara Sanchez J."/>
            <person name="Solis Palacios R."/>
            <person name="Bustos Baena A.S."/>
            <person name="Ruz Baez A.E."/>
            <person name="Espinosa Luna G."/>
            <person name="Oliart Ros R.M."/>
        </authorList>
    </citation>
    <scope>NUCLEOTIDE SEQUENCE</scope>
    <source>
        <strain evidence="2">HT42</strain>
    </source>
</reference>
<accession>A0A9X3Z2J2</accession>
<dbReference type="EMBL" id="JAPYYP010000004">
    <property type="protein sequence ID" value="MDA5107675.1"/>
    <property type="molecule type" value="Genomic_DNA"/>
</dbReference>
<keyword evidence="1" id="KW-1133">Transmembrane helix</keyword>
<dbReference type="Proteomes" id="UP001151071">
    <property type="component" value="Unassembled WGS sequence"/>
</dbReference>
<comment type="caution">
    <text evidence="2">The sequence shown here is derived from an EMBL/GenBank/DDBJ whole genome shotgun (WGS) entry which is preliminary data.</text>
</comment>
<evidence type="ECO:0000256" key="1">
    <source>
        <dbReference type="SAM" id="Phobius"/>
    </source>
</evidence>